<reference evidence="2" key="1">
    <citation type="submission" date="2016-08" db="EMBL/GenBank/DDBJ databases">
        <authorList>
            <person name="Varghese N."/>
            <person name="Submissions Spin"/>
        </authorList>
    </citation>
    <scope>NUCLEOTIDE SEQUENCE [LARGE SCALE GENOMIC DNA]</scope>
    <source>
        <strain evidence="2">SGD-1123</strain>
    </source>
</reference>
<organism evidence="1 2">
    <name type="scientific">[Bacillus] enclensis</name>
    <dbReference type="NCBI Taxonomy" id="1402860"/>
    <lineage>
        <taxon>Bacteria</taxon>
        <taxon>Bacillati</taxon>
        <taxon>Bacillota</taxon>
        <taxon>Bacilli</taxon>
        <taxon>Bacillales</taxon>
        <taxon>Bacillaceae</taxon>
        <taxon>Rossellomorea</taxon>
    </lineage>
</organism>
<keyword evidence="2" id="KW-1185">Reference proteome</keyword>
<name>A0A0V8H8J1_9BACI</name>
<dbReference type="InterPro" id="IPR054224">
    <property type="entry name" value="DUF6944"/>
</dbReference>
<protein>
    <submittedName>
        <fullName evidence="1">Uncharacterized protein</fullName>
    </submittedName>
</protein>
<dbReference type="Pfam" id="PF22116">
    <property type="entry name" value="DUF6944"/>
    <property type="match status" value="1"/>
</dbReference>
<dbReference type="Proteomes" id="UP000181997">
    <property type="component" value="Unassembled WGS sequence"/>
</dbReference>
<evidence type="ECO:0000313" key="1">
    <source>
        <dbReference type="EMBL" id="SCC33427.1"/>
    </source>
</evidence>
<dbReference type="RefSeq" id="WP_052011409.1">
    <property type="nucleotide sequence ID" value="NZ_FMAU01000008.1"/>
</dbReference>
<dbReference type="EMBL" id="FMAU01000008">
    <property type="protein sequence ID" value="SCC33427.1"/>
    <property type="molecule type" value="Genomic_DNA"/>
</dbReference>
<proteinExistence type="predicted"/>
<sequence length="189" mass="19622">MGSEIKALIGSWTTATGTVVSAVSNTPTEAVQNGIKIDLDIIGNELQATGNSLEADSVDEWNLEKAGLLIQSSGNLTIVAGLLFDMNKRNELVAIVKGNLLQALGGSAALSEALEGERTFIQLMDIYGQALQVIGNSLQAIAGILELNGEDNDDLNLAGSWIQATGAVLAALSLTKSYYLSNNAPASSS</sequence>
<accession>A0A0V8H8J1</accession>
<gene>
    <name evidence="1" type="ORF">GA0061094_4060</name>
</gene>
<dbReference type="AlphaFoldDB" id="A0A0V8H8J1"/>
<dbReference type="OrthoDB" id="2927316at2"/>
<evidence type="ECO:0000313" key="2">
    <source>
        <dbReference type="Proteomes" id="UP000181997"/>
    </source>
</evidence>